<accession>A0DPZ6</accession>
<name>A0DPZ6_PARTE</name>
<protein>
    <submittedName>
        <fullName evidence="1">Uncharacterized protein</fullName>
    </submittedName>
</protein>
<dbReference type="HOGENOM" id="CLU_2799466_0_0_1"/>
<gene>
    <name evidence="1" type="ORF">GSPATT00002512001</name>
</gene>
<dbReference type="KEGG" id="ptm:GSPATT00002512001"/>
<dbReference type="RefSeq" id="XP_001452510.1">
    <property type="nucleotide sequence ID" value="XM_001452473.1"/>
</dbReference>
<evidence type="ECO:0000313" key="2">
    <source>
        <dbReference type="Proteomes" id="UP000000600"/>
    </source>
</evidence>
<dbReference type="InParanoid" id="A0DPZ6"/>
<evidence type="ECO:0000313" key="1">
    <source>
        <dbReference type="EMBL" id="CAK85113.1"/>
    </source>
</evidence>
<organism evidence="1 2">
    <name type="scientific">Paramecium tetraurelia</name>
    <dbReference type="NCBI Taxonomy" id="5888"/>
    <lineage>
        <taxon>Eukaryota</taxon>
        <taxon>Sar</taxon>
        <taxon>Alveolata</taxon>
        <taxon>Ciliophora</taxon>
        <taxon>Intramacronucleata</taxon>
        <taxon>Oligohymenophorea</taxon>
        <taxon>Peniculida</taxon>
        <taxon>Parameciidae</taxon>
        <taxon>Paramecium</taxon>
    </lineage>
</organism>
<proteinExistence type="predicted"/>
<reference evidence="1 2" key="1">
    <citation type="journal article" date="2006" name="Nature">
        <title>Global trends of whole-genome duplications revealed by the ciliate Paramecium tetraurelia.</title>
        <authorList>
            <consortium name="Genoscope"/>
            <person name="Aury J.-M."/>
            <person name="Jaillon O."/>
            <person name="Duret L."/>
            <person name="Noel B."/>
            <person name="Jubin C."/>
            <person name="Porcel B.M."/>
            <person name="Segurens B."/>
            <person name="Daubin V."/>
            <person name="Anthouard V."/>
            <person name="Aiach N."/>
            <person name="Arnaiz O."/>
            <person name="Billaut A."/>
            <person name="Beisson J."/>
            <person name="Blanc I."/>
            <person name="Bouhouche K."/>
            <person name="Camara F."/>
            <person name="Duharcourt S."/>
            <person name="Guigo R."/>
            <person name="Gogendeau D."/>
            <person name="Katinka M."/>
            <person name="Keller A.-M."/>
            <person name="Kissmehl R."/>
            <person name="Klotz C."/>
            <person name="Koll F."/>
            <person name="Le Moue A."/>
            <person name="Lepere C."/>
            <person name="Malinsky S."/>
            <person name="Nowacki M."/>
            <person name="Nowak J.K."/>
            <person name="Plattner H."/>
            <person name="Poulain J."/>
            <person name="Ruiz F."/>
            <person name="Serrano V."/>
            <person name="Zagulski M."/>
            <person name="Dessen P."/>
            <person name="Betermier M."/>
            <person name="Weissenbach J."/>
            <person name="Scarpelli C."/>
            <person name="Schachter V."/>
            <person name="Sperling L."/>
            <person name="Meyer E."/>
            <person name="Cohen J."/>
            <person name="Wincker P."/>
        </authorList>
    </citation>
    <scope>NUCLEOTIDE SEQUENCE [LARGE SCALE GENOMIC DNA]</scope>
    <source>
        <strain evidence="1 2">Stock d4-2</strain>
    </source>
</reference>
<dbReference type="EMBL" id="CT868540">
    <property type="protein sequence ID" value="CAK85113.1"/>
    <property type="molecule type" value="Genomic_DNA"/>
</dbReference>
<dbReference type="GeneID" id="5038295"/>
<sequence length="68" mass="8077">MDDFIKQKKQKCSQYAQNYIQEKNKKKKVLDFTLSLMQIFSAPTNEDLIEIYKIYAIQKISQINDSIN</sequence>
<dbReference type="OrthoDB" id="10494171at2759"/>
<dbReference type="Proteomes" id="UP000000600">
    <property type="component" value="Unassembled WGS sequence"/>
</dbReference>
<keyword evidence="2" id="KW-1185">Reference proteome</keyword>
<dbReference type="AlphaFoldDB" id="A0DPZ6"/>